<reference evidence="10" key="1">
    <citation type="submission" date="2023-04" db="EMBL/GenBank/DDBJ databases">
        <title>Black Yeasts Isolated from many extreme environments.</title>
        <authorList>
            <person name="Coleine C."/>
            <person name="Stajich J.E."/>
            <person name="Selbmann L."/>
        </authorList>
    </citation>
    <scope>NUCLEOTIDE SEQUENCE</scope>
    <source>
        <strain evidence="10">CCFEE 5312</strain>
    </source>
</reference>
<feature type="domain" description="TLC" evidence="9">
    <location>
        <begin position="229"/>
        <end position="482"/>
    </location>
</feature>
<evidence type="ECO:0000256" key="3">
    <source>
        <dbReference type="ARBA" id="ARBA00022692"/>
    </source>
</evidence>
<keyword evidence="4 8" id="KW-1133">Transmembrane helix</keyword>
<feature type="compositionally biased region" description="Low complexity" evidence="7">
    <location>
        <begin position="501"/>
        <end position="510"/>
    </location>
</feature>
<feature type="transmembrane region" description="Helical" evidence="8">
    <location>
        <begin position="178"/>
        <end position="201"/>
    </location>
</feature>
<keyword evidence="5 6" id="KW-0472">Membrane</keyword>
<keyword evidence="10" id="KW-0012">Acyltransferase</keyword>
<feature type="region of interest" description="Disordered" evidence="7">
    <location>
        <begin position="536"/>
        <end position="560"/>
    </location>
</feature>
<dbReference type="EC" id="2.3.1.24" evidence="10"/>
<keyword evidence="3 6" id="KW-0812">Transmembrane</keyword>
<proteinExistence type="inferred from homology"/>
<dbReference type="SMART" id="SM00724">
    <property type="entry name" value="TLC"/>
    <property type="match status" value="1"/>
</dbReference>
<feature type="transmembrane region" description="Helical" evidence="8">
    <location>
        <begin position="354"/>
        <end position="374"/>
    </location>
</feature>
<dbReference type="PANTHER" id="PTHR12560">
    <property type="entry name" value="LONGEVITY ASSURANCE FACTOR 1 LAG1"/>
    <property type="match status" value="1"/>
</dbReference>
<evidence type="ECO:0000256" key="1">
    <source>
        <dbReference type="ARBA" id="ARBA00004141"/>
    </source>
</evidence>
<keyword evidence="11" id="KW-1185">Reference proteome</keyword>
<dbReference type="EMBL" id="JAWDJX010000030">
    <property type="protein sequence ID" value="KAK3050717.1"/>
    <property type="molecule type" value="Genomic_DNA"/>
</dbReference>
<dbReference type="InterPro" id="IPR016439">
    <property type="entry name" value="Lag1/Lac1-like"/>
</dbReference>
<accession>A0AAJ0G6H4</accession>
<protein>
    <submittedName>
        <fullName evidence="10">Sphingosine N-acyltransferase lag1</fullName>
        <ecNumber evidence="10">2.3.1.24</ecNumber>
    </submittedName>
</protein>
<evidence type="ECO:0000256" key="5">
    <source>
        <dbReference type="ARBA" id="ARBA00023136"/>
    </source>
</evidence>
<feature type="compositionally biased region" description="Basic and acidic residues" evidence="7">
    <location>
        <begin position="39"/>
        <end position="49"/>
    </location>
</feature>
<keyword evidence="10" id="KW-0808">Transferase</keyword>
<evidence type="ECO:0000313" key="11">
    <source>
        <dbReference type="Proteomes" id="UP001271007"/>
    </source>
</evidence>
<evidence type="ECO:0000256" key="2">
    <source>
        <dbReference type="ARBA" id="ARBA00009808"/>
    </source>
</evidence>
<name>A0AAJ0G6H4_9PEZI</name>
<evidence type="ECO:0000256" key="8">
    <source>
        <dbReference type="SAM" id="Phobius"/>
    </source>
</evidence>
<evidence type="ECO:0000256" key="4">
    <source>
        <dbReference type="ARBA" id="ARBA00022989"/>
    </source>
</evidence>
<dbReference type="Pfam" id="PF03798">
    <property type="entry name" value="TRAM_LAG1_CLN8"/>
    <property type="match status" value="1"/>
</dbReference>
<comment type="similarity">
    <text evidence="2">Belongs to the sphingosine N-acyltransferase family.</text>
</comment>
<dbReference type="Proteomes" id="UP001271007">
    <property type="component" value="Unassembled WGS sequence"/>
</dbReference>
<dbReference type="GO" id="GO:0016020">
    <property type="term" value="C:membrane"/>
    <property type="evidence" value="ECO:0007669"/>
    <property type="project" value="UniProtKB-SubCell"/>
</dbReference>
<feature type="region of interest" description="Disordered" evidence="7">
    <location>
        <begin position="1"/>
        <end position="54"/>
    </location>
</feature>
<dbReference type="AlphaFoldDB" id="A0AAJ0G6H4"/>
<dbReference type="PROSITE" id="PS50922">
    <property type="entry name" value="TLC"/>
    <property type="match status" value="1"/>
</dbReference>
<evidence type="ECO:0000256" key="7">
    <source>
        <dbReference type="SAM" id="MobiDB-lite"/>
    </source>
</evidence>
<dbReference type="GO" id="GO:0046513">
    <property type="term" value="P:ceramide biosynthetic process"/>
    <property type="evidence" value="ECO:0007669"/>
    <property type="project" value="InterPro"/>
</dbReference>
<evidence type="ECO:0000259" key="9">
    <source>
        <dbReference type="PROSITE" id="PS50922"/>
    </source>
</evidence>
<dbReference type="PANTHER" id="PTHR12560:SF0">
    <property type="entry name" value="LD18904P"/>
    <property type="match status" value="1"/>
</dbReference>
<comment type="caution">
    <text evidence="10">The sequence shown here is derived from an EMBL/GenBank/DDBJ whole genome shotgun (WGS) entry which is preliminary data.</text>
</comment>
<sequence length="599" mass="66902">MAATMPAHMPARATNDNQSIGPAALSPPQIRQPYTPPPRSRDSETNERDDGMEDGVVEVKPLQESNRQVNGSADVKTHGLGGMDDLAICASPGEFARAKRKRSSSLKQVLESQNLATMLRKGIVNHQLGLSLNLMILLSMSWCIFPSLRETLDAYFMLSYQSSLPGQEAMYGQGLRDLYFVAAFTILFTGLRAFMLNYVLTPLAGLWGIRNKRTRDRFAEQSFLLLYYIVYWNWGLYLFISETPSISPSATTPTSSAFSNLLISLWTGFPRLLVHSSMKIYYLSQLAFWVKEILVVHLEEKRKDHYQMLTHHFVTVALVATSYGYRQWRVGNAVLVAMDVVEIIFPTAKLLKYLGFQAACDVAFGMFVFLWLIARHGCYLTICWSIYAHVNEAVMPYGTYSLIDTTFESSDSSGVVSGLRLNPDGGDEAFQNIFQPFVDPGADTVSFNARIRWSFLGLLLGLQCITLLWFFMICRVVVKVLRGEGADDTRSDDEGEEEETSSSSLTSGSSPAQPSTPTSIPFAIRGEKQRFIEVETDSTEYVHRSPSRSGSSGGGGQRYRKGNAFASGLNLVEHKDILNRIGCLSEEQLAREREKKGER</sequence>
<evidence type="ECO:0000313" key="10">
    <source>
        <dbReference type="EMBL" id="KAK3050717.1"/>
    </source>
</evidence>
<feature type="transmembrane region" description="Helical" evidence="8">
    <location>
        <begin position="128"/>
        <end position="148"/>
    </location>
</feature>
<feature type="transmembrane region" description="Helical" evidence="8">
    <location>
        <begin position="453"/>
        <end position="472"/>
    </location>
</feature>
<dbReference type="GO" id="GO:0050291">
    <property type="term" value="F:sphingosine N-acyltransferase activity"/>
    <property type="evidence" value="ECO:0007669"/>
    <property type="project" value="UniProtKB-EC"/>
</dbReference>
<organism evidence="10 11">
    <name type="scientific">Extremus antarcticus</name>
    <dbReference type="NCBI Taxonomy" id="702011"/>
    <lineage>
        <taxon>Eukaryota</taxon>
        <taxon>Fungi</taxon>
        <taxon>Dikarya</taxon>
        <taxon>Ascomycota</taxon>
        <taxon>Pezizomycotina</taxon>
        <taxon>Dothideomycetes</taxon>
        <taxon>Dothideomycetidae</taxon>
        <taxon>Mycosphaerellales</taxon>
        <taxon>Extremaceae</taxon>
        <taxon>Extremus</taxon>
    </lineage>
</organism>
<feature type="transmembrane region" description="Helical" evidence="8">
    <location>
        <begin position="222"/>
        <end position="240"/>
    </location>
</feature>
<gene>
    <name evidence="10" type="primary">lag1</name>
    <name evidence="10" type="ORF">LTR09_008083</name>
</gene>
<evidence type="ECO:0000256" key="6">
    <source>
        <dbReference type="PROSITE-ProRule" id="PRU00205"/>
    </source>
</evidence>
<comment type="subcellular location">
    <subcellularLocation>
        <location evidence="1">Membrane</location>
        <topology evidence="1">Multi-pass membrane protein</topology>
    </subcellularLocation>
</comment>
<dbReference type="InterPro" id="IPR006634">
    <property type="entry name" value="TLC-dom"/>
</dbReference>
<feature type="compositionally biased region" description="Acidic residues" evidence="7">
    <location>
        <begin position="490"/>
        <end position="500"/>
    </location>
</feature>
<feature type="region of interest" description="Disordered" evidence="7">
    <location>
        <begin position="485"/>
        <end position="521"/>
    </location>
</feature>